<dbReference type="InterPro" id="IPR006195">
    <property type="entry name" value="aa-tRNA-synth_II"/>
</dbReference>
<keyword evidence="7 13" id="KW-0862">Zinc</keyword>
<sequence>MIKITLKDGSVREYVKGITVLEVAKDISKGLARVALAAKIDGKVIDIRTPIEEDVELNILTFEDQEGKEAFWHTTSHVLAQAVKALFPNVKLAIGPAIENGFYYDFDVEKPFTPEDLEEIEKEMKKIVKEDYFLERFELSKEKAIQFMKGRGEDYKVELIEDFPEGETISFYKQGDFVDLCAGPHIQSTGSIKAFKLLSIAGAYWKGNENNKMLQRIYGISFPKKKQLDDYLYRLEEAKKRDHRKLGKELDLFSIHEEGPGFPFFHPNGMILRNALEDFWRMEHEKRGYKEIKTPMILNEELWKRSGHWDHYKDNMYFTKIDDKEYAIKPMNCPGAVLVYKTKMHSYRDLPLRMGELGTVHRHEMSGVLHGLMRVRNFTQDDAHIFMTPEQIKSEIVGVIDLIDYFYKTFGFKYHVELSTRPENSMGSDEAWERATNALIEALQEKGLDYKVNEGDGAFYGPKIDFHLEDSIGRTWQCGTIQLDFQMPENFDLTYIGPDGEKHRPAMIHRVVFGSIERFIGILTEHFAGAFPLWLAPIQAMIIPIADHHKEYAQKIYKKCKKNKVRVEIDNRNEKIGYKIREAQLQKIPYMIIVGDQEIENEKVSVRSRFKGDLGILEVDEFINKLLEEIYNKTYENIDIKKS</sequence>
<dbReference type="InterPro" id="IPR012947">
    <property type="entry name" value="tRNA_SAD"/>
</dbReference>
<dbReference type="GO" id="GO:0140096">
    <property type="term" value="F:catalytic activity, acting on a protein"/>
    <property type="evidence" value="ECO:0007669"/>
    <property type="project" value="UniProtKB-ARBA"/>
</dbReference>
<evidence type="ECO:0000256" key="6">
    <source>
        <dbReference type="ARBA" id="ARBA00022741"/>
    </source>
</evidence>
<proteinExistence type="inferred from homology"/>
<dbReference type="CDD" id="cd01667">
    <property type="entry name" value="TGS_ThrRS"/>
    <property type="match status" value="1"/>
</dbReference>
<feature type="binding site" evidence="13">
    <location>
        <position position="509"/>
    </location>
    <ligand>
        <name>Zn(2+)</name>
        <dbReference type="ChEBI" id="CHEBI:29105"/>
        <note>catalytic</note>
    </ligand>
</feature>
<keyword evidence="5 13" id="KW-0479">Metal-binding</keyword>
<dbReference type="AlphaFoldDB" id="A0A1T4KRZ2"/>
<dbReference type="InterPro" id="IPR004095">
    <property type="entry name" value="TGS"/>
</dbReference>
<feature type="binding site" evidence="13">
    <location>
        <position position="384"/>
    </location>
    <ligand>
        <name>Zn(2+)</name>
        <dbReference type="ChEBI" id="CHEBI:29105"/>
        <note>catalytic</note>
    </ligand>
</feature>
<keyword evidence="8 13" id="KW-0067">ATP-binding</keyword>
<dbReference type="Gene3D" id="3.30.930.10">
    <property type="entry name" value="Bira Bifunctional Protein, Domain 2"/>
    <property type="match status" value="1"/>
</dbReference>
<dbReference type="InterPro" id="IPR018163">
    <property type="entry name" value="Thr/Ala-tRNA-synth_IIc_edit"/>
</dbReference>
<comment type="subcellular location">
    <subcellularLocation>
        <location evidence="13">Cytoplasm</location>
    </subcellularLocation>
</comment>
<dbReference type="Gene3D" id="3.30.980.10">
    <property type="entry name" value="Threonyl-trna Synthetase, Chain A, domain 2"/>
    <property type="match status" value="1"/>
</dbReference>
<evidence type="ECO:0000256" key="4">
    <source>
        <dbReference type="ARBA" id="ARBA00022598"/>
    </source>
</evidence>
<dbReference type="RefSeq" id="WP_087678104.1">
    <property type="nucleotide sequence ID" value="NZ_FUWV01000002.1"/>
</dbReference>
<dbReference type="CDD" id="cd00860">
    <property type="entry name" value="ThrRS_anticodon"/>
    <property type="match status" value="1"/>
</dbReference>
<dbReference type="GO" id="GO:0016740">
    <property type="term" value="F:transferase activity"/>
    <property type="evidence" value="ECO:0007669"/>
    <property type="project" value="UniProtKB-ARBA"/>
</dbReference>
<evidence type="ECO:0000313" key="16">
    <source>
        <dbReference type="EMBL" id="SJZ45209.1"/>
    </source>
</evidence>
<reference evidence="16 17" key="1">
    <citation type="submission" date="2017-02" db="EMBL/GenBank/DDBJ databases">
        <authorList>
            <person name="Peterson S.W."/>
        </authorList>
    </citation>
    <scope>NUCLEOTIDE SEQUENCE [LARGE SCALE GENOMIC DNA]</scope>
    <source>
        <strain evidence="16 17">DSM 15102</strain>
    </source>
</reference>
<dbReference type="Gene3D" id="3.30.54.20">
    <property type="match status" value="1"/>
</dbReference>
<feature type="domain" description="Aminoacyl-transfer RNA synthetases class-II family profile" evidence="14">
    <location>
        <begin position="266"/>
        <end position="532"/>
    </location>
</feature>
<dbReference type="GO" id="GO:0006435">
    <property type="term" value="P:threonyl-tRNA aminoacylation"/>
    <property type="evidence" value="ECO:0007669"/>
    <property type="project" value="UniProtKB-UniRule"/>
</dbReference>
<dbReference type="Pfam" id="PF02824">
    <property type="entry name" value="TGS"/>
    <property type="match status" value="1"/>
</dbReference>
<evidence type="ECO:0000259" key="14">
    <source>
        <dbReference type="PROSITE" id="PS50862"/>
    </source>
</evidence>
<comment type="cofactor">
    <cofactor evidence="13">
        <name>Zn(2+)</name>
        <dbReference type="ChEBI" id="CHEBI:29105"/>
    </cofactor>
    <text evidence="13">Binds 1 zinc ion per subunit.</text>
</comment>
<keyword evidence="3 13" id="KW-0820">tRNA-binding</keyword>
<dbReference type="EMBL" id="FUWV01000002">
    <property type="protein sequence ID" value="SJZ45209.1"/>
    <property type="molecule type" value="Genomic_DNA"/>
</dbReference>
<comment type="catalytic activity">
    <reaction evidence="12 13">
        <text>tRNA(Thr) + L-threonine + ATP = L-threonyl-tRNA(Thr) + AMP + diphosphate + H(+)</text>
        <dbReference type="Rhea" id="RHEA:24624"/>
        <dbReference type="Rhea" id="RHEA-COMP:9670"/>
        <dbReference type="Rhea" id="RHEA-COMP:9704"/>
        <dbReference type="ChEBI" id="CHEBI:15378"/>
        <dbReference type="ChEBI" id="CHEBI:30616"/>
        <dbReference type="ChEBI" id="CHEBI:33019"/>
        <dbReference type="ChEBI" id="CHEBI:57926"/>
        <dbReference type="ChEBI" id="CHEBI:78442"/>
        <dbReference type="ChEBI" id="CHEBI:78534"/>
        <dbReference type="ChEBI" id="CHEBI:456215"/>
        <dbReference type="EC" id="6.1.1.3"/>
    </reaction>
</comment>
<comment type="subunit">
    <text evidence="13">Homodimer.</text>
</comment>
<dbReference type="SMART" id="SM00863">
    <property type="entry name" value="tRNA_SAD"/>
    <property type="match status" value="1"/>
</dbReference>
<evidence type="ECO:0000256" key="12">
    <source>
        <dbReference type="ARBA" id="ARBA00049515"/>
    </source>
</evidence>
<dbReference type="SUPFAM" id="SSF81271">
    <property type="entry name" value="TGS-like"/>
    <property type="match status" value="1"/>
</dbReference>
<dbReference type="Pfam" id="PF07973">
    <property type="entry name" value="tRNA_SAD"/>
    <property type="match status" value="1"/>
</dbReference>
<feature type="binding site" evidence="13">
    <location>
        <position position="333"/>
    </location>
    <ligand>
        <name>Zn(2+)</name>
        <dbReference type="ChEBI" id="CHEBI:29105"/>
        <note>catalytic</note>
    </ligand>
</feature>
<evidence type="ECO:0000256" key="3">
    <source>
        <dbReference type="ARBA" id="ARBA00022555"/>
    </source>
</evidence>
<dbReference type="FunFam" id="3.30.980.10:FF:000005">
    <property type="entry name" value="Threonyl-tRNA synthetase, mitochondrial"/>
    <property type="match status" value="1"/>
</dbReference>
<dbReference type="Pfam" id="PF03129">
    <property type="entry name" value="HGTP_anticodon"/>
    <property type="match status" value="1"/>
</dbReference>
<dbReference type="InterPro" id="IPR045864">
    <property type="entry name" value="aa-tRNA-synth_II/BPL/LPL"/>
</dbReference>
<dbReference type="InterPro" id="IPR002314">
    <property type="entry name" value="aa-tRNA-synt_IIb"/>
</dbReference>
<dbReference type="InterPro" id="IPR012676">
    <property type="entry name" value="TGS-like"/>
</dbReference>
<dbReference type="InterPro" id="IPR002320">
    <property type="entry name" value="Thr-tRNA-ligase_IIa"/>
</dbReference>
<dbReference type="SUPFAM" id="SSF55681">
    <property type="entry name" value="Class II aaRS and biotin synthetases"/>
    <property type="match status" value="1"/>
</dbReference>
<evidence type="ECO:0000259" key="15">
    <source>
        <dbReference type="PROSITE" id="PS51880"/>
    </source>
</evidence>
<keyword evidence="4 13" id="KW-0436">Ligase</keyword>
<evidence type="ECO:0000256" key="2">
    <source>
        <dbReference type="ARBA" id="ARBA00022490"/>
    </source>
</evidence>
<dbReference type="NCBIfam" id="TIGR00418">
    <property type="entry name" value="thrS"/>
    <property type="match status" value="1"/>
</dbReference>
<dbReference type="Pfam" id="PF00587">
    <property type="entry name" value="tRNA-synt_2b"/>
    <property type="match status" value="1"/>
</dbReference>
<name>A0A1T4KRZ2_9FIRM</name>
<dbReference type="PROSITE" id="PS50862">
    <property type="entry name" value="AA_TRNA_LIGASE_II"/>
    <property type="match status" value="1"/>
</dbReference>
<evidence type="ECO:0000256" key="8">
    <source>
        <dbReference type="ARBA" id="ARBA00022840"/>
    </source>
</evidence>
<dbReference type="PANTHER" id="PTHR11451">
    <property type="entry name" value="THREONINE-TRNA LIGASE"/>
    <property type="match status" value="1"/>
</dbReference>
<dbReference type="EC" id="6.1.1.3" evidence="13"/>
<evidence type="ECO:0000256" key="11">
    <source>
        <dbReference type="ARBA" id="ARBA00023146"/>
    </source>
</evidence>
<dbReference type="GO" id="GO:0005524">
    <property type="term" value="F:ATP binding"/>
    <property type="evidence" value="ECO:0007669"/>
    <property type="project" value="UniProtKB-UniRule"/>
</dbReference>
<dbReference type="FunFam" id="3.10.20.30:FF:000005">
    <property type="entry name" value="Threonine--tRNA ligase"/>
    <property type="match status" value="1"/>
</dbReference>
<dbReference type="PANTHER" id="PTHR11451:SF44">
    <property type="entry name" value="THREONINE--TRNA LIGASE, CHLOROPLASTIC_MITOCHONDRIAL 2"/>
    <property type="match status" value="1"/>
</dbReference>
<accession>A0A1T4KRZ2</accession>
<gene>
    <name evidence="13" type="primary">thrS</name>
    <name evidence="16" type="ORF">SAMN02745973_00682</name>
</gene>
<evidence type="ECO:0000256" key="1">
    <source>
        <dbReference type="ARBA" id="ARBA00008226"/>
    </source>
</evidence>
<dbReference type="Proteomes" id="UP000196365">
    <property type="component" value="Unassembled WGS sequence"/>
</dbReference>
<comment type="caution">
    <text evidence="13">Lacks conserved residue(s) required for the propagation of feature annotation.</text>
</comment>
<keyword evidence="9 13" id="KW-0694">RNA-binding</keyword>
<dbReference type="CDD" id="cd00771">
    <property type="entry name" value="ThrRS_core"/>
    <property type="match status" value="1"/>
</dbReference>
<dbReference type="GO" id="GO:0005737">
    <property type="term" value="C:cytoplasm"/>
    <property type="evidence" value="ECO:0007669"/>
    <property type="project" value="UniProtKB-SubCell"/>
</dbReference>
<dbReference type="InterPro" id="IPR004154">
    <property type="entry name" value="Anticodon-bd"/>
</dbReference>
<dbReference type="SUPFAM" id="SSF52954">
    <property type="entry name" value="Class II aaRS ABD-related"/>
    <property type="match status" value="1"/>
</dbReference>
<dbReference type="GO" id="GO:0046872">
    <property type="term" value="F:metal ion binding"/>
    <property type="evidence" value="ECO:0007669"/>
    <property type="project" value="UniProtKB-KW"/>
</dbReference>
<dbReference type="Gene3D" id="3.40.50.800">
    <property type="entry name" value="Anticodon-binding domain"/>
    <property type="match status" value="1"/>
</dbReference>
<dbReference type="FunFam" id="3.30.54.20:FF:000002">
    <property type="entry name" value="Threonine--tRNA ligase"/>
    <property type="match status" value="1"/>
</dbReference>
<protein>
    <recommendedName>
        <fullName evidence="13">Threonine--tRNA ligase</fullName>
        <ecNumber evidence="13">6.1.1.3</ecNumber>
    </recommendedName>
    <alternativeName>
        <fullName evidence="13">Threonyl-tRNA synthetase</fullName>
        <shortName evidence="13">ThrRS</shortName>
    </alternativeName>
</protein>
<dbReference type="OrthoDB" id="9802304at2"/>
<evidence type="ECO:0000256" key="5">
    <source>
        <dbReference type="ARBA" id="ARBA00022723"/>
    </source>
</evidence>
<dbReference type="SUPFAM" id="SSF55186">
    <property type="entry name" value="ThrRS/AlaRS common domain"/>
    <property type="match status" value="1"/>
</dbReference>
<keyword evidence="10 13" id="KW-0648">Protein biosynthesis</keyword>
<keyword evidence="11 13" id="KW-0030">Aminoacyl-tRNA synthetase</keyword>
<evidence type="ECO:0000256" key="7">
    <source>
        <dbReference type="ARBA" id="ARBA00022833"/>
    </source>
</evidence>
<dbReference type="Gene3D" id="3.10.20.30">
    <property type="match status" value="1"/>
</dbReference>
<keyword evidence="2 13" id="KW-0963">Cytoplasm</keyword>
<evidence type="ECO:0000256" key="13">
    <source>
        <dbReference type="HAMAP-Rule" id="MF_00184"/>
    </source>
</evidence>
<dbReference type="FunFam" id="3.40.50.800:FF:000001">
    <property type="entry name" value="Threonine--tRNA ligase"/>
    <property type="match status" value="1"/>
</dbReference>
<feature type="domain" description="TGS" evidence="15">
    <location>
        <begin position="1"/>
        <end position="61"/>
    </location>
</feature>
<evidence type="ECO:0000256" key="10">
    <source>
        <dbReference type="ARBA" id="ARBA00022917"/>
    </source>
</evidence>
<dbReference type="GO" id="GO:0000049">
    <property type="term" value="F:tRNA binding"/>
    <property type="evidence" value="ECO:0007669"/>
    <property type="project" value="UniProtKB-KW"/>
</dbReference>
<dbReference type="PRINTS" id="PR01047">
    <property type="entry name" value="TRNASYNTHTHR"/>
</dbReference>
<evidence type="ECO:0000256" key="9">
    <source>
        <dbReference type="ARBA" id="ARBA00022884"/>
    </source>
</evidence>
<evidence type="ECO:0000313" key="17">
    <source>
        <dbReference type="Proteomes" id="UP000196365"/>
    </source>
</evidence>
<comment type="similarity">
    <text evidence="1 13">Belongs to the class-II aminoacyl-tRNA synthetase family.</text>
</comment>
<dbReference type="FunFam" id="3.30.930.10:FF:000002">
    <property type="entry name" value="Threonine--tRNA ligase"/>
    <property type="match status" value="1"/>
</dbReference>
<dbReference type="GO" id="GO:0004829">
    <property type="term" value="F:threonine-tRNA ligase activity"/>
    <property type="evidence" value="ECO:0007669"/>
    <property type="project" value="UniProtKB-UniRule"/>
</dbReference>
<dbReference type="HAMAP" id="MF_00184">
    <property type="entry name" value="Thr_tRNA_synth"/>
    <property type="match status" value="1"/>
</dbReference>
<dbReference type="InterPro" id="IPR012675">
    <property type="entry name" value="Beta-grasp_dom_sf"/>
</dbReference>
<dbReference type="PROSITE" id="PS51880">
    <property type="entry name" value="TGS"/>
    <property type="match status" value="1"/>
</dbReference>
<dbReference type="InterPro" id="IPR033728">
    <property type="entry name" value="ThrRS_core"/>
</dbReference>
<keyword evidence="6 13" id="KW-0547">Nucleotide-binding</keyword>
<organism evidence="16 17">
    <name type="scientific">Garciella nitratireducens DSM 15102</name>
    <dbReference type="NCBI Taxonomy" id="1121911"/>
    <lineage>
        <taxon>Bacteria</taxon>
        <taxon>Bacillati</taxon>
        <taxon>Bacillota</taxon>
        <taxon>Clostridia</taxon>
        <taxon>Eubacteriales</taxon>
        <taxon>Eubacteriaceae</taxon>
        <taxon>Garciella</taxon>
    </lineage>
</organism>
<dbReference type="InterPro" id="IPR036621">
    <property type="entry name" value="Anticodon-bd_dom_sf"/>
</dbReference>
<keyword evidence="17" id="KW-1185">Reference proteome</keyword>
<dbReference type="InterPro" id="IPR047246">
    <property type="entry name" value="ThrRS_anticodon"/>
</dbReference>